<dbReference type="PANTHER" id="PTHR43884">
    <property type="entry name" value="ACYL-COA DEHYDROGENASE"/>
    <property type="match status" value="1"/>
</dbReference>
<feature type="domain" description="Acyl-CoA oxidase/dehydrogenase middle" evidence="1">
    <location>
        <begin position="52"/>
        <end position="136"/>
    </location>
</feature>
<name>H1S602_9BURK</name>
<dbReference type="PANTHER" id="PTHR43884:SF12">
    <property type="entry name" value="ISOVALERYL-COA DEHYDROGENASE, MITOCHONDRIAL-RELATED"/>
    <property type="match status" value="1"/>
</dbReference>
<dbReference type="Pfam" id="PF02771">
    <property type="entry name" value="Acyl-CoA_dh_N"/>
    <property type="match status" value="1"/>
</dbReference>
<dbReference type="InterPro" id="IPR006091">
    <property type="entry name" value="Acyl-CoA_Oxase/DH_mid-dom"/>
</dbReference>
<comment type="caution">
    <text evidence="3">The sequence shown here is derived from an EMBL/GenBank/DDBJ whole genome shotgun (WGS) entry which is preliminary data.</text>
</comment>
<reference evidence="3 4" key="1">
    <citation type="journal article" date="2012" name="J. Bacteriol.">
        <title>De Novo Genome Project of Cupriavidus basilensis OR16.</title>
        <authorList>
            <person name="Cserhati M."/>
            <person name="Kriszt B."/>
            <person name="Szoboszlay S."/>
            <person name="Toth A."/>
            <person name="Szabo I."/>
            <person name="Tancsics A."/>
            <person name="Nagy I."/>
            <person name="Horvath B."/>
            <person name="Nagy I."/>
            <person name="Kukolya J."/>
        </authorList>
    </citation>
    <scope>NUCLEOTIDE SEQUENCE [LARGE SCALE GENOMIC DNA]</scope>
    <source>
        <strain evidence="3 4">OR16</strain>
    </source>
</reference>
<dbReference type="EMBL" id="AHJE01000040">
    <property type="protein sequence ID" value="EHP42045.1"/>
    <property type="molecule type" value="Genomic_DNA"/>
</dbReference>
<dbReference type="PATRIC" id="fig|1127483.3.peg.3312"/>
<sequence length="207" mass="22431">MMQAISESGAGMSGASAVHMNIFGLNPVVMFGNEEQKQRMLPPLIAGKERACFAVTEPNTGLNTTQLKTRADRQGDHYVLNGAKTFISTASCVEKMLILARTTPLESVKSKSDGLSLFYTTIDRNHVETREIDKMGDTNQVFIDGLKVVVEDRIGDEGKGFHYILHGMNAERILVAAEAVGLGDTPRRAEVSSSPEPRGAINILLAP</sequence>
<protein>
    <submittedName>
        <fullName evidence="3">Acyl-CoA dehydrogenase</fullName>
    </submittedName>
</protein>
<dbReference type="InterPro" id="IPR037069">
    <property type="entry name" value="AcylCoA_DH/ox_N_sf"/>
</dbReference>
<dbReference type="CDD" id="cd00567">
    <property type="entry name" value="ACAD"/>
    <property type="match status" value="1"/>
</dbReference>
<evidence type="ECO:0000259" key="2">
    <source>
        <dbReference type="Pfam" id="PF02771"/>
    </source>
</evidence>
<dbReference type="Gene3D" id="2.40.110.10">
    <property type="entry name" value="Butyryl-CoA Dehydrogenase, subunit A, domain 2"/>
    <property type="match status" value="1"/>
</dbReference>
<dbReference type="SUPFAM" id="SSF56645">
    <property type="entry name" value="Acyl-CoA dehydrogenase NM domain-like"/>
    <property type="match status" value="1"/>
</dbReference>
<dbReference type="Proteomes" id="UP000005808">
    <property type="component" value="Unassembled WGS sequence"/>
</dbReference>
<dbReference type="InterPro" id="IPR013786">
    <property type="entry name" value="AcylCoA_DH/ox_N"/>
</dbReference>
<dbReference type="GO" id="GO:0050660">
    <property type="term" value="F:flavin adenine dinucleotide binding"/>
    <property type="evidence" value="ECO:0007669"/>
    <property type="project" value="InterPro"/>
</dbReference>
<gene>
    <name evidence="3" type="ORF">OR16_16497</name>
</gene>
<accession>H1S602</accession>
<dbReference type="Pfam" id="PF02770">
    <property type="entry name" value="Acyl-CoA_dh_M"/>
    <property type="match status" value="1"/>
</dbReference>
<dbReference type="Gene3D" id="1.10.540.10">
    <property type="entry name" value="Acyl-CoA dehydrogenase/oxidase, N-terminal domain"/>
    <property type="match status" value="1"/>
</dbReference>
<proteinExistence type="predicted"/>
<dbReference type="GO" id="GO:0003995">
    <property type="term" value="F:acyl-CoA dehydrogenase activity"/>
    <property type="evidence" value="ECO:0007669"/>
    <property type="project" value="TreeGrafter"/>
</dbReference>
<dbReference type="AlphaFoldDB" id="H1S602"/>
<evidence type="ECO:0000313" key="4">
    <source>
        <dbReference type="Proteomes" id="UP000005808"/>
    </source>
</evidence>
<organism evidence="3 4">
    <name type="scientific">Cupriavidus basilensis OR16</name>
    <dbReference type="NCBI Taxonomy" id="1127483"/>
    <lineage>
        <taxon>Bacteria</taxon>
        <taxon>Pseudomonadati</taxon>
        <taxon>Pseudomonadota</taxon>
        <taxon>Betaproteobacteria</taxon>
        <taxon>Burkholderiales</taxon>
        <taxon>Burkholderiaceae</taxon>
        <taxon>Cupriavidus</taxon>
    </lineage>
</organism>
<dbReference type="Gene3D" id="1.20.140.10">
    <property type="entry name" value="Butyryl-CoA Dehydrogenase, subunit A, domain 3"/>
    <property type="match status" value="1"/>
</dbReference>
<evidence type="ECO:0000313" key="3">
    <source>
        <dbReference type="EMBL" id="EHP42045.1"/>
    </source>
</evidence>
<dbReference type="InterPro" id="IPR046373">
    <property type="entry name" value="Acyl-CoA_Oxase/DH_mid-dom_sf"/>
</dbReference>
<dbReference type="InterPro" id="IPR009100">
    <property type="entry name" value="AcylCoA_DH/oxidase_NM_dom_sf"/>
</dbReference>
<feature type="domain" description="Acyl-CoA dehydrogenase/oxidase N-terminal" evidence="2">
    <location>
        <begin position="1"/>
        <end position="48"/>
    </location>
</feature>
<evidence type="ECO:0000259" key="1">
    <source>
        <dbReference type="Pfam" id="PF02770"/>
    </source>
</evidence>